<dbReference type="RefSeq" id="XP_035342709.1">
    <property type="nucleotide sequence ID" value="XM_035486816.1"/>
</dbReference>
<protein>
    <recommendedName>
        <fullName evidence="5">Arb2 domain-containing protein</fullName>
    </recommendedName>
</protein>
<comment type="similarity">
    <text evidence="1">Belongs to the universal ribosomal protein uS14 family.</text>
</comment>
<evidence type="ECO:0000259" key="5">
    <source>
        <dbReference type="Pfam" id="PF22749"/>
    </source>
</evidence>
<dbReference type="EMBL" id="CP055899">
    <property type="protein sequence ID" value="QKX56531.1"/>
    <property type="molecule type" value="Genomic_DNA"/>
</dbReference>
<dbReference type="KEGG" id="trg:TRUGW13939_03636"/>
<gene>
    <name evidence="6" type="ORF">TRUGW13939_03636</name>
</gene>
<accession>A0A7H8QSR0</accession>
<dbReference type="Gene3D" id="1.10.287.1480">
    <property type="match status" value="1"/>
</dbReference>
<dbReference type="GO" id="GO:0035197">
    <property type="term" value="F:siRNA binding"/>
    <property type="evidence" value="ECO:0007669"/>
    <property type="project" value="TreeGrafter"/>
</dbReference>
<dbReference type="SUPFAM" id="SSF57716">
    <property type="entry name" value="Glucocorticoid receptor-like (DNA-binding domain)"/>
    <property type="match status" value="1"/>
</dbReference>
<evidence type="ECO:0000256" key="2">
    <source>
        <dbReference type="ARBA" id="ARBA00022980"/>
    </source>
</evidence>
<evidence type="ECO:0000256" key="4">
    <source>
        <dbReference type="SAM" id="MobiDB-lite"/>
    </source>
</evidence>
<organism evidence="6 7">
    <name type="scientific">Talaromyces rugulosus</name>
    <name type="common">Penicillium rugulosum</name>
    <dbReference type="NCBI Taxonomy" id="121627"/>
    <lineage>
        <taxon>Eukaryota</taxon>
        <taxon>Fungi</taxon>
        <taxon>Dikarya</taxon>
        <taxon>Ascomycota</taxon>
        <taxon>Pezizomycotina</taxon>
        <taxon>Eurotiomycetes</taxon>
        <taxon>Eurotiomycetidae</taxon>
        <taxon>Eurotiales</taxon>
        <taxon>Trichocomaceae</taxon>
        <taxon>Talaromyces</taxon>
        <taxon>Talaromyces sect. Islandici</taxon>
    </lineage>
</organism>
<feature type="domain" description="Arb2" evidence="5">
    <location>
        <begin position="145"/>
        <end position="441"/>
    </location>
</feature>
<keyword evidence="2" id="KW-0689">Ribosomal protein</keyword>
<evidence type="ECO:0000256" key="1">
    <source>
        <dbReference type="ARBA" id="ARBA00009083"/>
    </source>
</evidence>
<dbReference type="InterPro" id="IPR048263">
    <property type="entry name" value="Arb2"/>
</dbReference>
<dbReference type="InterPro" id="IPR001209">
    <property type="entry name" value="Ribosomal_uS14"/>
</dbReference>
<feature type="compositionally biased region" description="Acidic residues" evidence="4">
    <location>
        <begin position="514"/>
        <end position="529"/>
    </location>
</feature>
<dbReference type="OrthoDB" id="421951at2759"/>
<dbReference type="InterPro" id="IPR053858">
    <property type="entry name" value="Arb2_dom"/>
</dbReference>
<dbReference type="AlphaFoldDB" id="A0A7H8QSR0"/>
<dbReference type="GO" id="GO:0006412">
    <property type="term" value="P:translation"/>
    <property type="evidence" value="ECO:0007669"/>
    <property type="project" value="InterPro"/>
</dbReference>
<evidence type="ECO:0000313" key="6">
    <source>
        <dbReference type="EMBL" id="QKX56531.1"/>
    </source>
</evidence>
<dbReference type="Proteomes" id="UP000509510">
    <property type="component" value="Chromosome II"/>
</dbReference>
<dbReference type="GO" id="GO:0031048">
    <property type="term" value="P:regulatory ncRNA-mediated heterochromatin formation"/>
    <property type="evidence" value="ECO:0007669"/>
    <property type="project" value="TreeGrafter"/>
</dbReference>
<dbReference type="FunFam" id="1.10.287.1480:FF:000001">
    <property type="entry name" value="30S ribosomal protein S14"/>
    <property type="match status" value="1"/>
</dbReference>
<dbReference type="GO" id="GO:0005737">
    <property type="term" value="C:cytoplasm"/>
    <property type="evidence" value="ECO:0007669"/>
    <property type="project" value="UniProtKB-ARBA"/>
</dbReference>
<dbReference type="Pfam" id="PF00253">
    <property type="entry name" value="Ribosomal_S14"/>
    <property type="match status" value="1"/>
</dbReference>
<name>A0A7H8QSR0_TALRU</name>
<feature type="region of interest" description="Disordered" evidence="4">
    <location>
        <begin position="502"/>
        <end position="529"/>
    </location>
</feature>
<keyword evidence="3" id="KW-0687">Ribonucleoprotein</keyword>
<dbReference type="PANTHER" id="PTHR21357">
    <property type="entry name" value="FAM172 FAMILY PROTEIN HOMOLOG CG10038"/>
    <property type="match status" value="1"/>
</dbReference>
<sequence length="529" mass="59753">MSHFRAKRLDLGGFINARIIRDHTKRKVFEQFEPERQALRYAIRNTSLPQRVRVQAQLQLSQMHAYTRSTQIKNRCVAGGVARSVFRDFKIARYQFREQALAGLLPGVRKASCHLILTSVLSLVLLTERMLVYQEKDLPKDPVFVPDLEKLGYFINDKDQIRQVANPEADFKFKLTNNERWNDVHGNAMNECIRRIVLERLSALSLSTVRLPPGVQEGDKHVPILCSSNLRQAKRVVVVFGSSTQDLGIWAYRSIGKLSINGGSMVDFAKTVLKKDGDELSENDEDTALVIANAGQLYYHWGSGTAVSYRTWFALPQQSAVHPPLKWSLRNRIPQNANCEEHVKCVFEGILAARGQLVHEEAKIDVIAVSDGAQHATRYLAANWEKWKDYIAAMCLADPIHNKSELVNEGKEIDMDVGLEMGSFSRFLSTRCRAYILSPHPAEWPVPGTLDYGCNTFSSGEPVHSEASIVSCWRSMLQWLDKLHADPSYEEVELIIAEEEDDDGWEKRKQQGEAEAEAEVVVDEGETGS</sequence>
<dbReference type="GO" id="GO:0003735">
    <property type="term" value="F:structural constituent of ribosome"/>
    <property type="evidence" value="ECO:0007669"/>
    <property type="project" value="InterPro"/>
</dbReference>
<proteinExistence type="inferred from homology"/>
<keyword evidence="7" id="KW-1185">Reference proteome</keyword>
<evidence type="ECO:0000256" key="3">
    <source>
        <dbReference type="ARBA" id="ARBA00023274"/>
    </source>
</evidence>
<dbReference type="PANTHER" id="PTHR21357:SF4">
    <property type="entry name" value="FAM172 FAMILY PROTEIN HOMOLOG CG10038"/>
    <property type="match status" value="1"/>
</dbReference>
<evidence type="ECO:0000313" key="7">
    <source>
        <dbReference type="Proteomes" id="UP000509510"/>
    </source>
</evidence>
<dbReference type="GO" id="GO:0005840">
    <property type="term" value="C:ribosome"/>
    <property type="evidence" value="ECO:0007669"/>
    <property type="project" value="UniProtKB-KW"/>
</dbReference>
<dbReference type="Pfam" id="PF22749">
    <property type="entry name" value="Arb2"/>
    <property type="match status" value="1"/>
</dbReference>
<dbReference type="GO" id="GO:0005634">
    <property type="term" value="C:nucleus"/>
    <property type="evidence" value="ECO:0007669"/>
    <property type="project" value="TreeGrafter"/>
</dbReference>
<dbReference type="GO" id="GO:1990904">
    <property type="term" value="C:ribonucleoprotein complex"/>
    <property type="evidence" value="ECO:0007669"/>
    <property type="project" value="UniProtKB-KW"/>
</dbReference>
<dbReference type="GeneID" id="55991139"/>
<reference evidence="7" key="1">
    <citation type="submission" date="2020-06" db="EMBL/GenBank/DDBJ databases">
        <title>A chromosome-scale genome assembly of Talaromyces rugulosus W13939.</title>
        <authorList>
            <person name="Wang B."/>
            <person name="Guo L."/>
            <person name="Ye K."/>
            <person name="Wang L."/>
        </authorList>
    </citation>
    <scope>NUCLEOTIDE SEQUENCE [LARGE SCALE GENOMIC DNA]</scope>
    <source>
        <strain evidence="7">W13939</strain>
    </source>
</reference>